<keyword evidence="9" id="KW-1185">Reference proteome</keyword>
<comment type="subcellular location">
    <subcellularLocation>
        <location evidence="1 5">Membrane</location>
        <topology evidence="1 5">Multi-pass membrane protein</topology>
    </subcellularLocation>
</comment>
<keyword evidence="2 5" id="KW-0812">Transmembrane</keyword>
<evidence type="ECO:0000313" key="8">
    <source>
        <dbReference type="EMBL" id="GFN79867.1"/>
    </source>
</evidence>
<evidence type="ECO:0000256" key="1">
    <source>
        <dbReference type="ARBA" id="ARBA00004141"/>
    </source>
</evidence>
<dbReference type="PANTHER" id="PTHR12428:SF65">
    <property type="entry name" value="CYTOCHROME C OXIDASE ASSEMBLY PROTEIN COX18, MITOCHONDRIAL"/>
    <property type="match status" value="1"/>
</dbReference>
<gene>
    <name evidence="8" type="ORF">PoB_000637300</name>
</gene>
<evidence type="ECO:0000256" key="4">
    <source>
        <dbReference type="ARBA" id="ARBA00023136"/>
    </source>
</evidence>
<dbReference type="GO" id="GO:0005743">
    <property type="term" value="C:mitochondrial inner membrane"/>
    <property type="evidence" value="ECO:0007669"/>
    <property type="project" value="TreeGrafter"/>
</dbReference>
<dbReference type="Pfam" id="PF02096">
    <property type="entry name" value="60KD_IMP"/>
    <property type="match status" value="1"/>
</dbReference>
<feature type="transmembrane region" description="Helical" evidence="6">
    <location>
        <begin position="93"/>
        <end position="118"/>
    </location>
</feature>
<evidence type="ECO:0000256" key="6">
    <source>
        <dbReference type="SAM" id="Phobius"/>
    </source>
</evidence>
<feature type="domain" description="Membrane insertase YidC/Oxa/ALB C-terminal" evidence="7">
    <location>
        <begin position="9"/>
        <end position="130"/>
    </location>
</feature>
<dbReference type="EMBL" id="BLXT01000744">
    <property type="protein sequence ID" value="GFN79867.1"/>
    <property type="molecule type" value="Genomic_DNA"/>
</dbReference>
<keyword evidence="3 6" id="KW-1133">Transmembrane helix</keyword>
<sequence>MKNTASFWLQMPIWISISYSLRNMTSRALSPDLDHHEECKGLTDEGTLWFSDLTINDSTWILPVMMGCVTLFNIEMTHLTIGEVTKYRKRLTLFLRCLALLFIPISSTMPTAMVFYWVNSGFLAAAQNMLNDYSPFRRFVGLGQSQTESTSPLKALMRKAKLKYFNR</sequence>
<organism evidence="8 9">
    <name type="scientific">Plakobranchus ocellatus</name>
    <dbReference type="NCBI Taxonomy" id="259542"/>
    <lineage>
        <taxon>Eukaryota</taxon>
        <taxon>Metazoa</taxon>
        <taxon>Spiralia</taxon>
        <taxon>Lophotrochozoa</taxon>
        <taxon>Mollusca</taxon>
        <taxon>Gastropoda</taxon>
        <taxon>Heterobranchia</taxon>
        <taxon>Euthyneura</taxon>
        <taxon>Panpulmonata</taxon>
        <taxon>Sacoglossa</taxon>
        <taxon>Placobranchoidea</taxon>
        <taxon>Plakobranchidae</taxon>
        <taxon>Plakobranchus</taxon>
    </lineage>
</organism>
<evidence type="ECO:0000256" key="5">
    <source>
        <dbReference type="RuleBase" id="RU003945"/>
    </source>
</evidence>
<name>A0AAV3YCJ9_9GAST</name>
<accession>A0AAV3YCJ9</accession>
<feature type="transmembrane region" description="Helical" evidence="6">
    <location>
        <begin position="60"/>
        <end position="81"/>
    </location>
</feature>
<comment type="caution">
    <text evidence="8">The sequence shown here is derived from an EMBL/GenBank/DDBJ whole genome shotgun (WGS) entry which is preliminary data.</text>
</comment>
<dbReference type="PANTHER" id="PTHR12428">
    <property type="entry name" value="OXA1"/>
    <property type="match status" value="1"/>
</dbReference>
<evidence type="ECO:0000256" key="3">
    <source>
        <dbReference type="ARBA" id="ARBA00022989"/>
    </source>
</evidence>
<reference evidence="8 9" key="1">
    <citation type="journal article" date="2021" name="Elife">
        <title>Chloroplast acquisition without the gene transfer in kleptoplastic sea slugs, Plakobranchus ocellatus.</title>
        <authorList>
            <person name="Maeda T."/>
            <person name="Takahashi S."/>
            <person name="Yoshida T."/>
            <person name="Shimamura S."/>
            <person name="Takaki Y."/>
            <person name="Nagai Y."/>
            <person name="Toyoda A."/>
            <person name="Suzuki Y."/>
            <person name="Arimoto A."/>
            <person name="Ishii H."/>
            <person name="Satoh N."/>
            <person name="Nishiyama T."/>
            <person name="Hasebe M."/>
            <person name="Maruyama T."/>
            <person name="Minagawa J."/>
            <person name="Obokata J."/>
            <person name="Shigenobu S."/>
        </authorList>
    </citation>
    <scope>NUCLEOTIDE SEQUENCE [LARGE SCALE GENOMIC DNA]</scope>
</reference>
<comment type="similarity">
    <text evidence="5">Belongs to the OXA1/ALB3/YidC family.</text>
</comment>
<dbReference type="AlphaFoldDB" id="A0AAV3YCJ9"/>
<keyword evidence="4 6" id="KW-0472">Membrane</keyword>
<proteinExistence type="inferred from homology"/>
<evidence type="ECO:0000256" key="2">
    <source>
        <dbReference type="ARBA" id="ARBA00022692"/>
    </source>
</evidence>
<evidence type="ECO:0000313" key="9">
    <source>
        <dbReference type="Proteomes" id="UP000735302"/>
    </source>
</evidence>
<protein>
    <submittedName>
        <fullName evidence="8">Mitochondrial inner membrane protein cox18</fullName>
    </submittedName>
</protein>
<dbReference type="Proteomes" id="UP000735302">
    <property type="component" value="Unassembled WGS sequence"/>
</dbReference>
<dbReference type="InterPro" id="IPR001708">
    <property type="entry name" value="YidC/ALB3/OXA1/COX18"/>
</dbReference>
<dbReference type="GO" id="GO:0033617">
    <property type="term" value="P:mitochondrial respiratory chain complex IV assembly"/>
    <property type="evidence" value="ECO:0007669"/>
    <property type="project" value="TreeGrafter"/>
</dbReference>
<dbReference type="GO" id="GO:0032977">
    <property type="term" value="F:membrane insertase activity"/>
    <property type="evidence" value="ECO:0007669"/>
    <property type="project" value="InterPro"/>
</dbReference>
<dbReference type="InterPro" id="IPR028055">
    <property type="entry name" value="YidC/Oxa/ALB_C"/>
</dbReference>
<evidence type="ECO:0000259" key="7">
    <source>
        <dbReference type="Pfam" id="PF02096"/>
    </source>
</evidence>
<dbReference type="GO" id="GO:0032979">
    <property type="term" value="P:protein insertion into mitochondrial inner membrane from matrix"/>
    <property type="evidence" value="ECO:0007669"/>
    <property type="project" value="TreeGrafter"/>
</dbReference>